<dbReference type="Proteomes" id="UP000028837">
    <property type="component" value="Unassembled WGS sequence"/>
</dbReference>
<dbReference type="VEuPathDB" id="ToxoDB:TGDOM2_277830"/>
<proteinExistence type="predicted"/>
<evidence type="ECO:0000313" key="2">
    <source>
        <dbReference type="Proteomes" id="UP000028837"/>
    </source>
</evidence>
<reference evidence="1 2" key="1">
    <citation type="submission" date="2014-02" db="EMBL/GenBank/DDBJ databases">
        <authorList>
            <person name="Sibley D."/>
            <person name="Venepally P."/>
            <person name="Karamycheva S."/>
            <person name="Hadjithomas M."/>
            <person name="Khan A."/>
            <person name="Brunk B."/>
            <person name="Roos D."/>
            <person name="Caler E."/>
            <person name="Lorenzi H."/>
        </authorList>
    </citation>
    <scope>NUCLEOTIDE SEQUENCE [LARGE SCALE GENOMIC DNA]</scope>
    <source>
        <strain evidence="1 2">GAB2-2007-GAL-DOM2</strain>
    </source>
</reference>
<gene>
    <name evidence="1" type="ORF">TGDOM2_277830</name>
</gene>
<comment type="caution">
    <text evidence="1">The sequence shown here is derived from an EMBL/GenBank/DDBJ whole genome shotgun (WGS) entry which is preliminary data.</text>
</comment>
<sequence>MHKTLGLLVQAGTAWSGKGCRCLAQPSEEASFLPSIPLPLRCRLSASAAPSPPHNVNLWSTAATEECEERSDFVNSRCVAFPEPNPTHLSKETERNILRKRPFLPCVHRLLHEIRRPLNLSRNNEKRASKEVSIGYAIEKKCAEGDYKSTW</sequence>
<protein>
    <submittedName>
        <fullName evidence="1">Uncharacterized protein</fullName>
    </submittedName>
</protein>
<organism evidence="1 2">
    <name type="scientific">Toxoplasma gondii GAB2-2007-GAL-DOM2</name>
    <dbReference type="NCBI Taxonomy" id="1130820"/>
    <lineage>
        <taxon>Eukaryota</taxon>
        <taxon>Sar</taxon>
        <taxon>Alveolata</taxon>
        <taxon>Apicomplexa</taxon>
        <taxon>Conoidasida</taxon>
        <taxon>Coccidia</taxon>
        <taxon>Eucoccidiorida</taxon>
        <taxon>Eimeriorina</taxon>
        <taxon>Sarcocystidae</taxon>
        <taxon>Toxoplasma</taxon>
    </lineage>
</organism>
<evidence type="ECO:0000313" key="1">
    <source>
        <dbReference type="EMBL" id="KFG34326.1"/>
    </source>
</evidence>
<dbReference type="AlphaFoldDB" id="A0A086JQA8"/>
<name>A0A086JQA8_TOXGO</name>
<dbReference type="EMBL" id="AHZU02001255">
    <property type="protein sequence ID" value="KFG34326.1"/>
    <property type="molecule type" value="Genomic_DNA"/>
</dbReference>
<accession>A0A086JQA8</accession>